<evidence type="ECO:0000313" key="2">
    <source>
        <dbReference type="EMBL" id="OGY60402.1"/>
    </source>
</evidence>
<dbReference type="InterPro" id="IPR055360">
    <property type="entry name" value="bAvd"/>
</dbReference>
<dbReference type="Gene3D" id="1.20.1440.60">
    <property type="entry name" value="23S rRNA-intervening sequence"/>
    <property type="match status" value="1"/>
</dbReference>
<evidence type="ECO:0000313" key="3">
    <source>
        <dbReference type="Proteomes" id="UP000178744"/>
    </source>
</evidence>
<reference evidence="2 3" key="1">
    <citation type="journal article" date="2016" name="Nat. Commun.">
        <title>Thousands of microbial genomes shed light on interconnected biogeochemical processes in an aquifer system.</title>
        <authorList>
            <person name="Anantharaman K."/>
            <person name="Brown C.T."/>
            <person name="Hug L.A."/>
            <person name="Sharon I."/>
            <person name="Castelle C.J."/>
            <person name="Probst A.J."/>
            <person name="Thomas B.C."/>
            <person name="Singh A."/>
            <person name="Wilkins M.J."/>
            <person name="Karaoz U."/>
            <person name="Brodie E.L."/>
            <person name="Williams K.H."/>
            <person name="Hubbard S.S."/>
            <person name="Banfield J.F."/>
        </authorList>
    </citation>
    <scope>NUCLEOTIDE SEQUENCE [LARGE SCALE GENOMIC DNA]</scope>
</reference>
<gene>
    <name evidence="2" type="ORF">A3B23_01860</name>
</gene>
<comment type="caution">
    <text evidence="2">The sequence shown here is derived from an EMBL/GenBank/DDBJ whole genome shotgun (WGS) entry which is preliminary data.</text>
</comment>
<feature type="non-terminal residue" evidence="2">
    <location>
        <position position="1"/>
    </location>
</feature>
<organism evidence="2 3">
    <name type="scientific">Candidatus Colwellbacteria bacterium RIFCSPLOWO2_01_FULL_48_10</name>
    <dbReference type="NCBI Taxonomy" id="1797690"/>
    <lineage>
        <taxon>Bacteria</taxon>
        <taxon>Candidatus Colwelliibacteriota</taxon>
    </lineage>
</organism>
<sequence>DGVSVPIVHTITDLYKNLYGLGKQIPKRDKFGIHSEIEKVCLESMSLSIQTALSPQNEKQGPLKELRINIEIIKRLVRISWETKIYPESKYIFIQGRLQEISKMASGWLKYINTKGTV</sequence>
<dbReference type="Pfam" id="PF22296">
    <property type="entry name" value="bAvd"/>
    <property type="match status" value="1"/>
</dbReference>
<dbReference type="EMBL" id="MHIY01000001">
    <property type="protein sequence ID" value="OGY60402.1"/>
    <property type="molecule type" value="Genomic_DNA"/>
</dbReference>
<proteinExistence type="predicted"/>
<feature type="domain" description="bAvd-like" evidence="1">
    <location>
        <begin position="7"/>
        <end position="112"/>
    </location>
</feature>
<dbReference type="AlphaFoldDB" id="A0A1G1Z6Z5"/>
<dbReference type="CDD" id="cd16376">
    <property type="entry name" value="Avd_like"/>
    <property type="match status" value="1"/>
</dbReference>
<protein>
    <recommendedName>
        <fullName evidence="1">bAvd-like domain-containing protein</fullName>
    </recommendedName>
</protein>
<dbReference type="InterPro" id="IPR036583">
    <property type="entry name" value="23S_rRNA_IVS_sf"/>
</dbReference>
<evidence type="ECO:0000259" key="1">
    <source>
        <dbReference type="Pfam" id="PF22296"/>
    </source>
</evidence>
<name>A0A1G1Z6Z5_9BACT</name>
<dbReference type="Proteomes" id="UP000178744">
    <property type="component" value="Unassembled WGS sequence"/>
</dbReference>
<accession>A0A1G1Z6Z5</accession>